<name>A0A1I3K3T4_9PLAN</name>
<dbReference type="STRING" id="1576369.SAMN05421753_111109"/>
<accession>A0A1I3K3T4</accession>
<proteinExistence type="predicted"/>
<dbReference type="RefSeq" id="WP_092051569.1">
    <property type="nucleotide sequence ID" value="NZ_FOQD01000011.1"/>
</dbReference>
<evidence type="ECO:0000313" key="2">
    <source>
        <dbReference type="Proteomes" id="UP000199518"/>
    </source>
</evidence>
<dbReference type="AlphaFoldDB" id="A0A1I3K3T4"/>
<evidence type="ECO:0000313" key="1">
    <source>
        <dbReference type="EMBL" id="SFI67143.1"/>
    </source>
</evidence>
<keyword evidence="2" id="KW-1185">Reference proteome</keyword>
<organism evidence="1 2">
    <name type="scientific">Planctomicrobium piriforme</name>
    <dbReference type="NCBI Taxonomy" id="1576369"/>
    <lineage>
        <taxon>Bacteria</taxon>
        <taxon>Pseudomonadati</taxon>
        <taxon>Planctomycetota</taxon>
        <taxon>Planctomycetia</taxon>
        <taxon>Planctomycetales</taxon>
        <taxon>Planctomycetaceae</taxon>
        <taxon>Planctomicrobium</taxon>
    </lineage>
</organism>
<reference evidence="2" key="1">
    <citation type="submission" date="2016-10" db="EMBL/GenBank/DDBJ databases">
        <authorList>
            <person name="Varghese N."/>
            <person name="Submissions S."/>
        </authorList>
    </citation>
    <scope>NUCLEOTIDE SEQUENCE [LARGE SCALE GENOMIC DNA]</scope>
    <source>
        <strain evidence="2">DSM 26348</strain>
    </source>
</reference>
<gene>
    <name evidence="1" type="ORF">SAMN05421753_111109</name>
</gene>
<dbReference type="Proteomes" id="UP000199518">
    <property type="component" value="Unassembled WGS sequence"/>
</dbReference>
<dbReference type="EMBL" id="FOQD01000011">
    <property type="protein sequence ID" value="SFI67143.1"/>
    <property type="molecule type" value="Genomic_DNA"/>
</dbReference>
<protein>
    <submittedName>
        <fullName evidence="1">Uncharacterized protein</fullName>
    </submittedName>
</protein>
<sequence>MLVAIVLIGAALPVIVAWLCSHDNAGEPYADQQEGYLRTHPPISDEESLALCDPSIPPHVALTVRDILCDALGVDREIIYPDARLIQDLGAW</sequence>
<dbReference type="OrthoDB" id="281946at2"/>